<sequence length="330" mass="37489">MPHSTELPAGTIEATFNHVPALKDGEPERLFHPKTVGYRRYKFEPQTELVTDMRGHEDEYNVDVHGFQLCKAAPIPEEVYSDDAKFRDQGYAEVKELLKKTYVQQYCHLFDTVFTHTFHSTGATHVHIFSHIIRKEAHQKVLDIPKETADDEECALQTPAMIAHVGKNPPSDNLTNPLRECGADRERIQDQSYEGAEQVITDIPEAPQLASKANTRWGIINVWRPLKPITREPLAVCGARSVPDSDLQQCWIHVQRPKDGKDDATIDVGLWYLQKGEGHKWYWPSEMQTDEALLIKCFDTKKDGTARRAPHSALQTPGDHGPPRESVEVR</sequence>
<evidence type="ECO:0000256" key="3">
    <source>
        <dbReference type="SAM" id="MobiDB-lite"/>
    </source>
</evidence>
<keyword evidence="1" id="KW-0560">Oxidoreductase</keyword>
<name>A0ABR0E0G0_ZASCE</name>
<dbReference type="NCBIfam" id="NF041278">
    <property type="entry name" value="CmcJ_NvfI_EfuI"/>
    <property type="match status" value="1"/>
</dbReference>
<dbReference type="Proteomes" id="UP001305779">
    <property type="component" value="Unassembled WGS sequence"/>
</dbReference>
<comment type="similarity">
    <text evidence="2">Belongs to the asaB hydroxylase/desaturase family.</text>
</comment>
<reference evidence="4 5" key="1">
    <citation type="journal article" date="2023" name="G3 (Bethesda)">
        <title>A chromosome-level genome assembly of Zasmidium syzygii isolated from banana leaves.</title>
        <authorList>
            <person name="van Westerhoven A.C."/>
            <person name="Mehrabi R."/>
            <person name="Talebi R."/>
            <person name="Steentjes M.B.F."/>
            <person name="Corcolon B."/>
            <person name="Chong P.A."/>
            <person name="Kema G.H.J."/>
            <person name="Seidl M.F."/>
        </authorList>
    </citation>
    <scope>NUCLEOTIDE SEQUENCE [LARGE SCALE GENOMIC DNA]</scope>
    <source>
        <strain evidence="4 5">P124</strain>
    </source>
</reference>
<evidence type="ECO:0000256" key="1">
    <source>
        <dbReference type="ARBA" id="ARBA00023002"/>
    </source>
</evidence>
<protein>
    <submittedName>
        <fullName evidence="4">Uncharacterized protein</fullName>
    </submittedName>
</protein>
<evidence type="ECO:0000256" key="2">
    <source>
        <dbReference type="ARBA" id="ARBA00023604"/>
    </source>
</evidence>
<keyword evidence="5" id="KW-1185">Reference proteome</keyword>
<dbReference type="PANTHER" id="PTHR34598:SF3">
    <property type="entry name" value="OXIDOREDUCTASE AN1597"/>
    <property type="match status" value="1"/>
</dbReference>
<proteinExistence type="inferred from homology"/>
<comment type="caution">
    <text evidence="4">The sequence shown here is derived from an EMBL/GenBank/DDBJ whole genome shotgun (WGS) entry which is preliminary data.</text>
</comment>
<dbReference type="PANTHER" id="PTHR34598">
    <property type="entry name" value="BLL6449 PROTEIN"/>
    <property type="match status" value="1"/>
</dbReference>
<evidence type="ECO:0000313" key="5">
    <source>
        <dbReference type="Proteomes" id="UP001305779"/>
    </source>
</evidence>
<dbReference type="EMBL" id="JAXOVC010000013">
    <property type="protein sequence ID" value="KAK4494911.1"/>
    <property type="molecule type" value="Genomic_DNA"/>
</dbReference>
<evidence type="ECO:0000313" key="4">
    <source>
        <dbReference type="EMBL" id="KAK4494911.1"/>
    </source>
</evidence>
<organism evidence="4 5">
    <name type="scientific">Zasmidium cellare</name>
    <name type="common">Wine cellar mold</name>
    <name type="synonym">Racodium cellare</name>
    <dbReference type="NCBI Taxonomy" id="395010"/>
    <lineage>
        <taxon>Eukaryota</taxon>
        <taxon>Fungi</taxon>
        <taxon>Dikarya</taxon>
        <taxon>Ascomycota</taxon>
        <taxon>Pezizomycotina</taxon>
        <taxon>Dothideomycetes</taxon>
        <taxon>Dothideomycetidae</taxon>
        <taxon>Mycosphaerellales</taxon>
        <taxon>Mycosphaerellaceae</taxon>
        <taxon>Zasmidium</taxon>
    </lineage>
</organism>
<dbReference type="InterPro" id="IPR044053">
    <property type="entry name" value="AsaB-like"/>
</dbReference>
<accession>A0ABR0E0G0</accession>
<feature type="compositionally biased region" description="Basic and acidic residues" evidence="3">
    <location>
        <begin position="321"/>
        <end position="330"/>
    </location>
</feature>
<gene>
    <name evidence="4" type="ORF">PRZ48_014267</name>
</gene>
<feature type="region of interest" description="Disordered" evidence="3">
    <location>
        <begin position="306"/>
        <end position="330"/>
    </location>
</feature>